<accession>A0A8S9MJ80</accession>
<dbReference type="EMBL" id="QGKW02000007">
    <property type="protein sequence ID" value="KAF2617961.1"/>
    <property type="molecule type" value="Genomic_DNA"/>
</dbReference>
<organism evidence="1 2">
    <name type="scientific">Brassica cretica</name>
    <name type="common">Mustard</name>
    <dbReference type="NCBI Taxonomy" id="69181"/>
    <lineage>
        <taxon>Eukaryota</taxon>
        <taxon>Viridiplantae</taxon>
        <taxon>Streptophyta</taxon>
        <taxon>Embryophyta</taxon>
        <taxon>Tracheophyta</taxon>
        <taxon>Spermatophyta</taxon>
        <taxon>Magnoliopsida</taxon>
        <taxon>eudicotyledons</taxon>
        <taxon>Gunneridae</taxon>
        <taxon>Pentapetalae</taxon>
        <taxon>rosids</taxon>
        <taxon>malvids</taxon>
        <taxon>Brassicales</taxon>
        <taxon>Brassicaceae</taxon>
        <taxon>Brassiceae</taxon>
        <taxon>Brassica</taxon>
    </lineage>
</organism>
<dbReference type="Proteomes" id="UP000712281">
    <property type="component" value="Unassembled WGS sequence"/>
</dbReference>
<evidence type="ECO:0000313" key="1">
    <source>
        <dbReference type="EMBL" id="KAF2617961.1"/>
    </source>
</evidence>
<dbReference type="AlphaFoldDB" id="A0A8S9MJ80"/>
<name>A0A8S9MJ80_BRACR</name>
<comment type="caution">
    <text evidence="1">The sequence shown here is derived from an EMBL/GenBank/DDBJ whole genome shotgun (WGS) entry which is preliminary data.</text>
</comment>
<proteinExistence type="predicted"/>
<protein>
    <submittedName>
        <fullName evidence="1">Uncharacterized protein</fullName>
    </submittedName>
</protein>
<evidence type="ECO:0000313" key="2">
    <source>
        <dbReference type="Proteomes" id="UP000712281"/>
    </source>
</evidence>
<reference evidence="1" key="1">
    <citation type="submission" date="2019-12" db="EMBL/GenBank/DDBJ databases">
        <title>Genome sequencing and annotation of Brassica cretica.</title>
        <authorList>
            <person name="Studholme D.J."/>
            <person name="Sarris P.F."/>
        </authorList>
    </citation>
    <scope>NUCLEOTIDE SEQUENCE</scope>
    <source>
        <strain evidence="1">PFS-001/15</strain>
        <tissue evidence="1">Leaf</tissue>
    </source>
</reference>
<gene>
    <name evidence="1" type="ORF">F2Q68_00039262</name>
</gene>
<sequence length="65" mass="7256">MSSVKLHWFELVTILHHEISPPPKPSVKTSQLLFPVSHTIDSEINIVVDELGEAALVRARHNPPP</sequence>